<keyword evidence="2" id="KW-1185">Reference proteome</keyword>
<dbReference type="EMBL" id="JAMQBK010000062">
    <property type="protein sequence ID" value="MCM2373479.1"/>
    <property type="molecule type" value="Genomic_DNA"/>
</dbReference>
<dbReference type="Proteomes" id="UP001202961">
    <property type="component" value="Unassembled WGS sequence"/>
</dbReference>
<evidence type="ECO:0000313" key="1">
    <source>
        <dbReference type="EMBL" id="MCM2373479.1"/>
    </source>
</evidence>
<proteinExistence type="predicted"/>
<protein>
    <submittedName>
        <fullName evidence="1">Uncharacterized protein</fullName>
    </submittedName>
</protein>
<name>A0ABT0U9W9_9BACT</name>
<evidence type="ECO:0000313" key="2">
    <source>
        <dbReference type="Proteomes" id="UP001202961"/>
    </source>
</evidence>
<accession>A0ABT0U9W9</accession>
<comment type="caution">
    <text evidence="1">The sequence shown here is derived from an EMBL/GenBank/DDBJ whole genome shotgun (WGS) entry which is preliminary data.</text>
</comment>
<sequence>MSRFDGVIGDRMGHRSDAIGEVGLIRLLPCHGLGGWRYRFLERVDAPPGVMKAHLGLTR</sequence>
<organism evidence="1 2">
    <name type="scientific">Aporhodopirellula aestuarii</name>
    <dbReference type="NCBI Taxonomy" id="2950107"/>
    <lineage>
        <taxon>Bacteria</taxon>
        <taxon>Pseudomonadati</taxon>
        <taxon>Planctomycetota</taxon>
        <taxon>Planctomycetia</taxon>
        <taxon>Pirellulales</taxon>
        <taxon>Pirellulaceae</taxon>
        <taxon>Aporhodopirellula</taxon>
    </lineage>
</organism>
<dbReference type="RefSeq" id="WP_250931236.1">
    <property type="nucleotide sequence ID" value="NZ_JAMQBK010000062.1"/>
</dbReference>
<gene>
    <name evidence="1" type="ORF">NB063_22945</name>
</gene>
<reference evidence="1 2" key="1">
    <citation type="journal article" date="2022" name="Syst. Appl. Microbiol.">
        <title>Rhodopirellula aestuarii sp. nov., a novel member of the genus Rhodopirellula isolated from brackish sediments collected in the Tagus River estuary, Portugal.</title>
        <authorList>
            <person name="Vitorino I.R."/>
            <person name="Klimek D."/>
            <person name="Calusinska M."/>
            <person name="Lobo-da-Cunha A."/>
            <person name="Vasconcelos V."/>
            <person name="Lage O.M."/>
        </authorList>
    </citation>
    <scope>NUCLEOTIDE SEQUENCE [LARGE SCALE GENOMIC DNA]</scope>
    <source>
        <strain evidence="1 2">ICT_H3.1</strain>
    </source>
</reference>